<dbReference type="InterPro" id="IPR006148">
    <property type="entry name" value="Glc/Gal-6P_isomerase"/>
</dbReference>
<organism evidence="9 10">
    <name type="scientific">Stieleria maiorica</name>
    <dbReference type="NCBI Taxonomy" id="2795974"/>
    <lineage>
        <taxon>Bacteria</taxon>
        <taxon>Pseudomonadati</taxon>
        <taxon>Planctomycetota</taxon>
        <taxon>Planctomycetia</taxon>
        <taxon>Pirellulales</taxon>
        <taxon>Pirellulaceae</taxon>
        <taxon>Stieleria</taxon>
    </lineage>
</organism>
<dbReference type="InterPro" id="IPR039104">
    <property type="entry name" value="6PGL"/>
</dbReference>
<evidence type="ECO:0000256" key="6">
    <source>
        <dbReference type="ARBA" id="ARBA00020337"/>
    </source>
</evidence>
<gene>
    <name evidence="9" type="primary">pgl_2</name>
    <name evidence="7" type="synonym">pgl</name>
    <name evidence="9" type="ORF">Mal15_47270</name>
</gene>
<evidence type="ECO:0000259" key="8">
    <source>
        <dbReference type="Pfam" id="PF01182"/>
    </source>
</evidence>
<reference evidence="9 10" key="1">
    <citation type="submission" date="2019-02" db="EMBL/GenBank/DDBJ databases">
        <title>Planctomycetal bacteria perform biofilm scaping via a novel small molecule.</title>
        <authorList>
            <person name="Jeske O."/>
            <person name="Boedeker C."/>
            <person name="Wiegand S."/>
            <person name="Breitling P."/>
            <person name="Kallscheuer N."/>
            <person name="Jogler M."/>
            <person name="Rohde M."/>
            <person name="Petersen J."/>
            <person name="Medema M.H."/>
            <person name="Surup F."/>
            <person name="Jogler C."/>
        </authorList>
    </citation>
    <scope>NUCLEOTIDE SEQUENCE [LARGE SCALE GENOMIC DNA]</scope>
    <source>
        <strain evidence="9 10">Mal15</strain>
    </source>
</reference>
<name>A0A5B9MMB9_9BACT</name>
<dbReference type="AlphaFoldDB" id="A0A5B9MMB9"/>
<dbReference type="RefSeq" id="WP_147869857.1">
    <property type="nucleotide sequence ID" value="NZ_CP036264.1"/>
</dbReference>
<evidence type="ECO:0000313" key="10">
    <source>
        <dbReference type="Proteomes" id="UP000321353"/>
    </source>
</evidence>
<dbReference type="EMBL" id="CP036264">
    <property type="protein sequence ID" value="QEG00656.1"/>
    <property type="molecule type" value="Genomic_DNA"/>
</dbReference>
<evidence type="ECO:0000256" key="2">
    <source>
        <dbReference type="ARBA" id="ARBA00002681"/>
    </source>
</evidence>
<dbReference type="CDD" id="cd01400">
    <property type="entry name" value="6PGL"/>
    <property type="match status" value="1"/>
</dbReference>
<feature type="domain" description="Glucosamine/galactosamine-6-phosphate isomerase" evidence="8">
    <location>
        <begin position="10"/>
        <end position="222"/>
    </location>
</feature>
<comment type="pathway">
    <text evidence="3 7">Carbohydrate degradation; pentose phosphate pathway; D-ribulose 5-phosphate from D-glucose 6-phosphate (oxidative stage): step 2/3.</text>
</comment>
<evidence type="ECO:0000256" key="1">
    <source>
        <dbReference type="ARBA" id="ARBA00000832"/>
    </source>
</evidence>
<dbReference type="EC" id="3.1.1.31" evidence="5 7"/>
<evidence type="ECO:0000256" key="3">
    <source>
        <dbReference type="ARBA" id="ARBA00004961"/>
    </source>
</evidence>
<accession>A0A5B9MMB9</accession>
<dbReference type="Pfam" id="PF01182">
    <property type="entry name" value="Glucosamine_iso"/>
    <property type="match status" value="1"/>
</dbReference>
<dbReference type="GO" id="GO:0005975">
    <property type="term" value="P:carbohydrate metabolic process"/>
    <property type="evidence" value="ECO:0007669"/>
    <property type="project" value="UniProtKB-UniRule"/>
</dbReference>
<keyword evidence="7 9" id="KW-0378">Hydrolase</keyword>
<dbReference type="SUPFAM" id="SSF100950">
    <property type="entry name" value="NagB/RpiA/CoA transferase-like"/>
    <property type="match status" value="1"/>
</dbReference>
<dbReference type="GO" id="GO:0017057">
    <property type="term" value="F:6-phosphogluconolactonase activity"/>
    <property type="evidence" value="ECO:0007669"/>
    <property type="project" value="UniProtKB-UniRule"/>
</dbReference>
<dbReference type="PANTHER" id="PTHR11054">
    <property type="entry name" value="6-PHOSPHOGLUCONOLACTONASE"/>
    <property type="match status" value="1"/>
</dbReference>
<dbReference type="Gene3D" id="3.40.50.1360">
    <property type="match status" value="1"/>
</dbReference>
<dbReference type="KEGG" id="smam:Mal15_47270"/>
<dbReference type="UniPathway" id="UPA00115">
    <property type="reaction ID" value="UER00409"/>
</dbReference>
<keyword evidence="10" id="KW-1185">Reference proteome</keyword>
<evidence type="ECO:0000256" key="4">
    <source>
        <dbReference type="ARBA" id="ARBA00010662"/>
    </source>
</evidence>
<sequence length="232" mass="26562">MQYPFEPFADTALLQQAVTDSFCQLAEQTVAKNGVFRVSLSGGSTPRRVYEMLSQRELPWDRIHWFWGDERNVPHDHDDSNFRMVHTALLSKVDIPPQNIHAVPVDVESPAKAAEQYEQTLRQHFHGPVPDWDLVLLGMGDDAHTASLFPDTLGLGEQKRWFIENWVPKFDAFRYTMTYPAIESARNTWFIITGEAKQDALKQVLFGAEDPARYPSQRIRPTRWFVDAAACG</sequence>
<protein>
    <recommendedName>
        <fullName evidence="6 7">6-phosphogluconolactonase</fullName>
        <shortName evidence="7">6PGL</shortName>
        <ecNumber evidence="5 7">3.1.1.31</ecNumber>
    </recommendedName>
</protein>
<evidence type="ECO:0000256" key="7">
    <source>
        <dbReference type="RuleBase" id="RU365095"/>
    </source>
</evidence>
<dbReference type="NCBIfam" id="TIGR01198">
    <property type="entry name" value="pgl"/>
    <property type="match status" value="1"/>
</dbReference>
<dbReference type="GO" id="GO:0006098">
    <property type="term" value="P:pentose-phosphate shunt"/>
    <property type="evidence" value="ECO:0007669"/>
    <property type="project" value="UniProtKB-UniPathway"/>
</dbReference>
<proteinExistence type="inferred from homology"/>
<comment type="function">
    <text evidence="2 7">Hydrolysis of 6-phosphogluconolactone to 6-phosphogluconate.</text>
</comment>
<dbReference type="Proteomes" id="UP000321353">
    <property type="component" value="Chromosome"/>
</dbReference>
<comment type="similarity">
    <text evidence="4 7">Belongs to the glucosamine/galactosamine-6-phosphate isomerase family. 6-phosphogluconolactonase subfamily.</text>
</comment>
<dbReference type="PANTHER" id="PTHR11054:SF0">
    <property type="entry name" value="6-PHOSPHOGLUCONOLACTONASE"/>
    <property type="match status" value="1"/>
</dbReference>
<evidence type="ECO:0000256" key="5">
    <source>
        <dbReference type="ARBA" id="ARBA00013198"/>
    </source>
</evidence>
<dbReference type="InterPro" id="IPR037171">
    <property type="entry name" value="NagB/RpiA_transferase-like"/>
</dbReference>
<comment type="catalytic activity">
    <reaction evidence="1 7">
        <text>6-phospho-D-glucono-1,5-lactone + H2O = 6-phospho-D-gluconate + H(+)</text>
        <dbReference type="Rhea" id="RHEA:12556"/>
        <dbReference type="ChEBI" id="CHEBI:15377"/>
        <dbReference type="ChEBI" id="CHEBI:15378"/>
        <dbReference type="ChEBI" id="CHEBI:57955"/>
        <dbReference type="ChEBI" id="CHEBI:58759"/>
        <dbReference type="EC" id="3.1.1.31"/>
    </reaction>
</comment>
<evidence type="ECO:0000313" key="9">
    <source>
        <dbReference type="EMBL" id="QEG00656.1"/>
    </source>
</evidence>
<dbReference type="InterPro" id="IPR005900">
    <property type="entry name" value="6-phosphogluconolactonase_DevB"/>
</dbReference>